<gene>
    <name evidence="9" type="ORF">TCAP_04832</name>
</gene>
<dbReference type="AlphaFoldDB" id="A0A2K3QCG0"/>
<evidence type="ECO:0000256" key="3">
    <source>
        <dbReference type="ARBA" id="ARBA00022989"/>
    </source>
</evidence>
<keyword evidence="4 7" id="KW-0472">Membrane</keyword>
<proteinExistence type="inferred from homology"/>
<protein>
    <recommendedName>
        <fullName evidence="8">Rhodopsin domain-containing protein</fullName>
    </recommendedName>
</protein>
<feature type="domain" description="Rhodopsin" evidence="8">
    <location>
        <begin position="47"/>
        <end position="298"/>
    </location>
</feature>
<keyword evidence="2 7" id="KW-0812">Transmembrane</keyword>
<feature type="transmembrane region" description="Helical" evidence="7">
    <location>
        <begin position="66"/>
        <end position="85"/>
    </location>
</feature>
<dbReference type="Pfam" id="PF20684">
    <property type="entry name" value="Fung_rhodopsin"/>
    <property type="match status" value="1"/>
</dbReference>
<feature type="region of interest" description="Disordered" evidence="6">
    <location>
        <begin position="316"/>
        <end position="348"/>
    </location>
</feature>
<keyword evidence="3 7" id="KW-1133">Transmembrane helix</keyword>
<evidence type="ECO:0000256" key="2">
    <source>
        <dbReference type="ARBA" id="ARBA00022692"/>
    </source>
</evidence>
<dbReference type="GO" id="GO:0016020">
    <property type="term" value="C:membrane"/>
    <property type="evidence" value="ECO:0007669"/>
    <property type="project" value="UniProtKB-SubCell"/>
</dbReference>
<dbReference type="Proteomes" id="UP000236621">
    <property type="component" value="Unassembled WGS sequence"/>
</dbReference>
<comment type="similarity">
    <text evidence="5">Belongs to the SAT4 family.</text>
</comment>
<dbReference type="EMBL" id="NRSZ01000787">
    <property type="protein sequence ID" value="PNY25230.1"/>
    <property type="molecule type" value="Genomic_DNA"/>
</dbReference>
<feature type="transmembrane region" description="Helical" evidence="7">
    <location>
        <begin position="241"/>
        <end position="263"/>
    </location>
</feature>
<feature type="transmembrane region" description="Helical" evidence="7">
    <location>
        <begin position="29"/>
        <end position="46"/>
    </location>
</feature>
<evidence type="ECO:0000256" key="7">
    <source>
        <dbReference type="SAM" id="Phobius"/>
    </source>
</evidence>
<evidence type="ECO:0000313" key="9">
    <source>
        <dbReference type="EMBL" id="PNY25230.1"/>
    </source>
</evidence>
<reference evidence="9 10" key="1">
    <citation type="submission" date="2017-08" db="EMBL/GenBank/DDBJ databases">
        <title>Harnessing the power of phylogenomics to disentangle the directionality and signatures of interkingdom host jumping in the parasitic fungal genus Tolypocladium.</title>
        <authorList>
            <person name="Quandt C.A."/>
            <person name="Patterson W."/>
            <person name="Spatafora J.W."/>
        </authorList>
    </citation>
    <scope>NUCLEOTIDE SEQUENCE [LARGE SCALE GENOMIC DNA]</scope>
    <source>
        <strain evidence="9 10">CBS 113982</strain>
    </source>
</reference>
<feature type="transmembrane region" description="Helical" evidence="7">
    <location>
        <begin position="207"/>
        <end position="229"/>
    </location>
</feature>
<dbReference type="STRING" id="45235.A0A2K3QCG0"/>
<evidence type="ECO:0000256" key="5">
    <source>
        <dbReference type="ARBA" id="ARBA00038359"/>
    </source>
</evidence>
<comment type="subcellular location">
    <subcellularLocation>
        <location evidence="1">Membrane</location>
        <topology evidence="1">Multi-pass membrane protein</topology>
    </subcellularLocation>
</comment>
<feature type="transmembrane region" description="Helical" evidence="7">
    <location>
        <begin position="158"/>
        <end position="187"/>
    </location>
</feature>
<evidence type="ECO:0000256" key="6">
    <source>
        <dbReference type="SAM" id="MobiDB-lite"/>
    </source>
</evidence>
<dbReference type="InterPro" id="IPR049326">
    <property type="entry name" value="Rhodopsin_dom_fungi"/>
</dbReference>
<accession>A0A2K3QCG0</accession>
<feature type="transmembrane region" description="Helical" evidence="7">
    <location>
        <begin position="125"/>
        <end position="146"/>
    </location>
</feature>
<dbReference type="InterPro" id="IPR052337">
    <property type="entry name" value="SAT4-like"/>
</dbReference>
<sequence>MNSADDPNRRTDAAAAAAAAAAAQAFQRFAIEAWTLLAIGLVITMLRTYSRARSVGFGGLQADDYLVWVGALFYALETGLAYSVGNVAHGLANNGMTDAERSALSPDSEEYQLRVVGSKIQLAGWSSYSTLLWALKGSLLVFYLRLTAGLDRHYMIRIYIGFGLLISSYVIVMANLFLACQPFHGYWQINPDPGNVCQPAVSNQVIWVYYAFNVVTDLYIISIPVPMLWKASLRPLKKMGLIVLFSGGLFVVVCATLRCILIVTDPIDGAQLAGSWAVRETFVAVFTTNLPMIFPLLKIWFTAVFGSMFSLRSSQEQERTPTDFKTFGGGGSGQNWRGRGPPTANPLTNVTFSESEERMMDDVRMQNLKVWREPGSGSQSPNSNIHKTAGVEAAHGTRQER</sequence>
<evidence type="ECO:0000259" key="8">
    <source>
        <dbReference type="Pfam" id="PF20684"/>
    </source>
</evidence>
<evidence type="ECO:0000256" key="4">
    <source>
        <dbReference type="ARBA" id="ARBA00023136"/>
    </source>
</evidence>
<feature type="region of interest" description="Disordered" evidence="6">
    <location>
        <begin position="363"/>
        <end position="401"/>
    </location>
</feature>
<dbReference type="PANTHER" id="PTHR33048:SF105">
    <property type="match status" value="1"/>
</dbReference>
<organism evidence="9 10">
    <name type="scientific">Tolypocladium capitatum</name>
    <dbReference type="NCBI Taxonomy" id="45235"/>
    <lineage>
        <taxon>Eukaryota</taxon>
        <taxon>Fungi</taxon>
        <taxon>Dikarya</taxon>
        <taxon>Ascomycota</taxon>
        <taxon>Pezizomycotina</taxon>
        <taxon>Sordariomycetes</taxon>
        <taxon>Hypocreomycetidae</taxon>
        <taxon>Hypocreales</taxon>
        <taxon>Ophiocordycipitaceae</taxon>
        <taxon>Tolypocladium</taxon>
    </lineage>
</organism>
<evidence type="ECO:0000256" key="1">
    <source>
        <dbReference type="ARBA" id="ARBA00004141"/>
    </source>
</evidence>
<feature type="transmembrane region" description="Helical" evidence="7">
    <location>
        <begin position="283"/>
        <end position="309"/>
    </location>
</feature>
<dbReference type="PANTHER" id="PTHR33048">
    <property type="entry name" value="PTH11-LIKE INTEGRAL MEMBRANE PROTEIN (AFU_ORTHOLOGUE AFUA_5G11245)"/>
    <property type="match status" value="1"/>
</dbReference>
<keyword evidence="10" id="KW-1185">Reference proteome</keyword>
<comment type="caution">
    <text evidence="9">The sequence shown here is derived from an EMBL/GenBank/DDBJ whole genome shotgun (WGS) entry which is preliminary data.</text>
</comment>
<feature type="compositionally biased region" description="Polar residues" evidence="6">
    <location>
        <begin position="376"/>
        <end position="386"/>
    </location>
</feature>
<dbReference type="OrthoDB" id="2988756at2759"/>
<evidence type="ECO:0000313" key="10">
    <source>
        <dbReference type="Proteomes" id="UP000236621"/>
    </source>
</evidence>
<name>A0A2K3QCG0_9HYPO</name>